<keyword evidence="1" id="KW-0732">Signal</keyword>
<name>A0A1R4H2T4_9GAMM</name>
<dbReference type="Pfam" id="PF08757">
    <property type="entry name" value="CotH"/>
    <property type="match status" value="1"/>
</dbReference>
<dbReference type="Proteomes" id="UP000195442">
    <property type="component" value="Unassembled WGS sequence"/>
</dbReference>
<gene>
    <name evidence="2" type="ORF">CRENPOLYSF2_170011</name>
</gene>
<feature type="chain" id="PRO_5012684157" description="Spore coat protein CotH" evidence="1">
    <location>
        <begin position="29"/>
        <end position="534"/>
    </location>
</feature>
<accession>A0A1R4H2T4</accession>
<dbReference type="InterPro" id="IPR014867">
    <property type="entry name" value="Spore_coat_CotH_CotH2/3/7"/>
</dbReference>
<evidence type="ECO:0000256" key="1">
    <source>
        <dbReference type="SAM" id="SignalP"/>
    </source>
</evidence>
<reference evidence="3" key="1">
    <citation type="submission" date="2017-02" db="EMBL/GenBank/DDBJ databases">
        <authorList>
            <person name="Daims H."/>
        </authorList>
    </citation>
    <scope>NUCLEOTIDE SEQUENCE [LARGE SCALE GENOMIC DNA]</scope>
</reference>
<sequence length="534" mass="60716">MKNKFRLPVILRFLLYAQIMLSASLAIGADKPLKKAMQPPPTSIKWLQHDLKLNSVGVGIEWTHKNVFVSLGNGFDNPANYDVTFNYKYADAGYKFAINGITLGNGSRFRFKGIKYGAKIPLRRYHNGVLVDIYTLIFTNLPVLQLNAPRIVDEPKSQGTFRLMSRRFNQDTGVLNMGIEFRGASTQDYIKKSFGVQIGKATDWTQTSDIKLLDLNKDNDWILDAVYVDTSFFRNQVSYDIFRAIRPGAYIDKQGVARGQSSLRGHLTEIIKNGAYMGVYLLSEKPNRKMYDLQKITAPIDARGVPQWGQVDFNNPENGSALYKAWAFDDVFYDSASAKLNFDQTYPKLKDVARWEPLLEFASFVATSSDQAFTADIAKWIDLGSVVDWWSLVLASHAEDNIKHNFWLAKSGSGKFYMLPWDHNGSFGVKWFAFEPDTNNLIKRLMKLPATGFNTRLKARWKALRVTELSQGKMVTRFKTYINESDKGGARARDTARWPVSKSDEYMGTAKYINSYLTDWLPQADKMVSDLPEK</sequence>
<organism evidence="2 3">
    <name type="scientific">Crenothrix polyspora</name>
    <dbReference type="NCBI Taxonomy" id="360316"/>
    <lineage>
        <taxon>Bacteria</taxon>
        <taxon>Pseudomonadati</taxon>
        <taxon>Pseudomonadota</taxon>
        <taxon>Gammaproteobacteria</taxon>
        <taxon>Methylococcales</taxon>
        <taxon>Crenotrichaceae</taxon>
        <taxon>Crenothrix</taxon>
    </lineage>
</organism>
<dbReference type="AlphaFoldDB" id="A0A1R4H2T4"/>
<feature type="signal peptide" evidence="1">
    <location>
        <begin position="1"/>
        <end position="28"/>
    </location>
</feature>
<proteinExistence type="predicted"/>
<evidence type="ECO:0000313" key="2">
    <source>
        <dbReference type="EMBL" id="SJM90542.1"/>
    </source>
</evidence>
<protein>
    <recommendedName>
        <fullName evidence="4">Spore coat protein CotH</fullName>
    </recommendedName>
</protein>
<evidence type="ECO:0000313" key="3">
    <source>
        <dbReference type="Proteomes" id="UP000195442"/>
    </source>
</evidence>
<keyword evidence="3" id="KW-1185">Reference proteome</keyword>
<dbReference type="RefSeq" id="WP_179210136.1">
    <property type="nucleotide sequence ID" value="NZ_FUKJ01000079.1"/>
</dbReference>
<dbReference type="EMBL" id="FUKJ01000079">
    <property type="protein sequence ID" value="SJM90542.1"/>
    <property type="molecule type" value="Genomic_DNA"/>
</dbReference>
<evidence type="ECO:0008006" key="4">
    <source>
        <dbReference type="Google" id="ProtNLM"/>
    </source>
</evidence>